<dbReference type="InterPro" id="IPR027417">
    <property type="entry name" value="P-loop_NTPase"/>
</dbReference>
<dbReference type="AlphaFoldDB" id="A0A6A5YGS9"/>
<keyword evidence="3" id="KW-1185">Reference proteome</keyword>
<feature type="region of interest" description="Disordered" evidence="1">
    <location>
        <begin position="1"/>
        <end position="33"/>
    </location>
</feature>
<evidence type="ECO:0000313" key="3">
    <source>
        <dbReference type="Proteomes" id="UP000799770"/>
    </source>
</evidence>
<dbReference type="OrthoDB" id="3598281at2759"/>
<feature type="region of interest" description="Disordered" evidence="1">
    <location>
        <begin position="903"/>
        <end position="929"/>
    </location>
</feature>
<proteinExistence type="predicted"/>
<accession>A0A6A5YGS9</accession>
<dbReference type="Proteomes" id="UP000799770">
    <property type="component" value="Unassembled WGS sequence"/>
</dbReference>
<dbReference type="PANTHER" id="PTHR36681">
    <property type="entry name" value="NUCLEAR GTPASE, GERMINAL CENTER-ASSOCIATED, TANDEM DUPLICATE 3"/>
    <property type="match status" value="1"/>
</dbReference>
<name>A0A6A5YGS9_9PLEO</name>
<dbReference type="SUPFAM" id="SSF52540">
    <property type="entry name" value="P-loop containing nucleoside triphosphate hydrolases"/>
    <property type="match status" value="1"/>
</dbReference>
<dbReference type="Gene3D" id="3.40.50.300">
    <property type="entry name" value="P-loop containing nucleotide triphosphate hydrolases"/>
    <property type="match status" value="1"/>
</dbReference>
<sequence>MNPVYDLPHPRQWVPDGLTEDNDDDECRESYDPTTEIPADHIWNRIKPELLEELVRDVVKPLGDVLASTNLPNSEVADFSNQVNNARKVPPVEPAGVAVVGRQGIGKSKGINAGLHRLELARSTASGSACTQFPIEYRQKPGAPVNTNRSDAIVEFWDDESLTKFTREHIRHYQDFNFSDDSEEQINLDNIDPGAEKKGTTATTDKASALTAVENFWTIFNAAKDPDASAELRSLLTIQRIDNGDLLRRCLEKAEEFKARLNVVDNLLHWEDIEDNDLTPRLTELDAYGFLVRVVIVQTGSVVTRSGLRIYDLPGYGDRDQNRIARSNEYRRSAKFEVICVDCIRFEDNAPVFELINRSVRNHGAGNTIVVMVQFDVNEGNCISTSTLTIYQRLVTSGSKDLKDEAMDLIQNCEQEPFPKIQQRCSENDELVRQAKQQADNGRINARELKSRERHWKKYRGFLLKNAKCAAAHRRAEKLGEKLKRDHGQDIQTFAISSDQYILNIDSESEIEPILTISQTGVPAWRCHLINLQSESNYQTYKHHIFDTIPALRRVVNRFMNKQAGADDFDAMRENFHGRLPRFQTDITRQFFDHLTSFVPDVIPAHEMLREVSKFRSAIQRLPNRYPWNTFDKGLRAGGILSGSDSRVLGDSEHNWNHDMLSLIEPPSQPQQPQSGAASLMRQHRAAGAATRPFVTQWKNTMLLNRGQIHTLIRSYIKSLIKDVHTSIKHITSNPELRDLTKKEWEEIEKQVRDLQKAFPQTLTTTIKTTYRDLTTEEDIGCPIAQLNKDDYDAILTGHSGHGSFQRKKLDWNSKFCDIDYHGETFIHRYQNIAKQSMKNALESVFNDFLAQVMRRLENFLTITEQLLASDNYRSEEYEVFRARLQAADELFQVRLLELQDAFPKRPTEGQEENDDDPRVRKRARTETA</sequence>
<evidence type="ECO:0000256" key="1">
    <source>
        <dbReference type="SAM" id="MobiDB-lite"/>
    </source>
</evidence>
<protein>
    <submittedName>
        <fullName evidence="2">Uncharacterized protein</fullName>
    </submittedName>
</protein>
<feature type="compositionally biased region" description="Acidic residues" evidence="1">
    <location>
        <begin position="18"/>
        <end position="27"/>
    </location>
</feature>
<gene>
    <name evidence="2" type="ORF">BDV96DRAFT_607342</name>
</gene>
<reference evidence="2" key="1">
    <citation type="journal article" date="2020" name="Stud. Mycol.">
        <title>101 Dothideomycetes genomes: a test case for predicting lifestyles and emergence of pathogens.</title>
        <authorList>
            <person name="Haridas S."/>
            <person name="Albert R."/>
            <person name="Binder M."/>
            <person name="Bloem J."/>
            <person name="Labutti K."/>
            <person name="Salamov A."/>
            <person name="Andreopoulos B."/>
            <person name="Baker S."/>
            <person name="Barry K."/>
            <person name="Bills G."/>
            <person name="Bluhm B."/>
            <person name="Cannon C."/>
            <person name="Castanera R."/>
            <person name="Culley D."/>
            <person name="Daum C."/>
            <person name="Ezra D."/>
            <person name="Gonzalez J."/>
            <person name="Henrissat B."/>
            <person name="Kuo A."/>
            <person name="Liang C."/>
            <person name="Lipzen A."/>
            <person name="Lutzoni F."/>
            <person name="Magnuson J."/>
            <person name="Mondo S."/>
            <person name="Nolan M."/>
            <person name="Ohm R."/>
            <person name="Pangilinan J."/>
            <person name="Park H.-J."/>
            <person name="Ramirez L."/>
            <person name="Alfaro M."/>
            <person name="Sun H."/>
            <person name="Tritt A."/>
            <person name="Yoshinaga Y."/>
            <person name="Zwiers L.-H."/>
            <person name="Turgeon B."/>
            <person name="Goodwin S."/>
            <person name="Spatafora J."/>
            <person name="Crous P."/>
            <person name="Grigoriev I."/>
        </authorList>
    </citation>
    <scope>NUCLEOTIDE SEQUENCE</scope>
    <source>
        <strain evidence="2">CBS 627.86</strain>
    </source>
</reference>
<feature type="compositionally biased region" description="Basic residues" evidence="1">
    <location>
        <begin position="920"/>
        <end position="929"/>
    </location>
</feature>
<dbReference type="PANTHER" id="PTHR36681:SF3">
    <property type="entry name" value="NUCLEAR GTPASE, GERMINAL CENTER-ASSOCIATED, TANDEM DUPLICATE 3"/>
    <property type="match status" value="1"/>
</dbReference>
<organism evidence="2 3">
    <name type="scientific">Lophiotrema nucula</name>
    <dbReference type="NCBI Taxonomy" id="690887"/>
    <lineage>
        <taxon>Eukaryota</taxon>
        <taxon>Fungi</taxon>
        <taxon>Dikarya</taxon>
        <taxon>Ascomycota</taxon>
        <taxon>Pezizomycotina</taxon>
        <taxon>Dothideomycetes</taxon>
        <taxon>Pleosporomycetidae</taxon>
        <taxon>Pleosporales</taxon>
        <taxon>Lophiotremataceae</taxon>
        <taxon>Lophiotrema</taxon>
    </lineage>
</organism>
<evidence type="ECO:0000313" key="2">
    <source>
        <dbReference type="EMBL" id="KAF2106459.1"/>
    </source>
</evidence>
<dbReference type="EMBL" id="ML977362">
    <property type="protein sequence ID" value="KAF2106459.1"/>
    <property type="molecule type" value="Genomic_DNA"/>
</dbReference>